<sequence length="210" mass="22792">MTPQPSSTSSVSADADLVRFFDPAVGRTVVKLQPGQCYVTSDTGELISTLLGSCISACAYDPALGIGGMNHFMLPGANGGLRWGEAGRAARYGVDAMEHLLNELFKAGAQRQRLQVKLFGGARVIAGRLLVGERNISFAHHYLAVEGLRVAAEDVGEHCARHIRFYPDTGRVQVRRLPMTQKPDIVETEQAYGVRLMSDPLQGPIELFHS</sequence>
<dbReference type="AlphaFoldDB" id="H8L2R9"/>
<reference evidence="4" key="1">
    <citation type="submission" date="2012-02" db="EMBL/GenBank/DDBJ databases">
        <title>The complete genome of Frateuria aurantia DSM 6220.</title>
        <authorList>
            <consortium name="US DOE Joint Genome Institute (JGI-PGF)"/>
            <person name="Lucas S."/>
            <person name="Copeland A."/>
            <person name="Lapidus A."/>
            <person name="Glavina del Rio T."/>
            <person name="Dalin E."/>
            <person name="Tice H."/>
            <person name="Bruce D."/>
            <person name="Goodwin L."/>
            <person name="Pitluck S."/>
            <person name="Peters L."/>
            <person name="Ovchinnikova G."/>
            <person name="Teshima H."/>
            <person name="Kyrpides N."/>
            <person name="Mavromatis K."/>
            <person name="Ivanova N."/>
            <person name="Brettin T."/>
            <person name="Detter J.C."/>
            <person name="Han C."/>
            <person name="Larimer F."/>
            <person name="Land M."/>
            <person name="Hauser L."/>
            <person name="Markowitz V."/>
            <person name="Cheng J.-F."/>
            <person name="Hugenholtz P."/>
            <person name="Woyke T."/>
            <person name="Wu D."/>
            <person name="Brambilla E."/>
            <person name="Klenk H.-P."/>
            <person name="Eisen J.A."/>
        </authorList>
    </citation>
    <scope>NUCLEOTIDE SEQUENCE</scope>
    <source>
        <strain evidence="4">DSM 6220</strain>
    </source>
</reference>
<dbReference type="Proteomes" id="UP000005234">
    <property type="component" value="Chromosome"/>
</dbReference>
<dbReference type="CDD" id="cd16352">
    <property type="entry name" value="CheD"/>
    <property type="match status" value="1"/>
</dbReference>
<dbReference type="OrthoDB" id="9807202at2"/>
<comment type="catalytic activity">
    <reaction evidence="3">
        <text>L-glutaminyl-[protein] + H2O = L-glutamyl-[protein] + NH4(+)</text>
        <dbReference type="Rhea" id="RHEA:16441"/>
        <dbReference type="Rhea" id="RHEA-COMP:10207"/>
        <dbReference type="Rhea" id="RHEA-COMP:10208"/>
        <dbReference type="ChEBI" id="CHEBI:15377"/>
        <dbReference type="ChEBI" id="CHEBI:28938"/>
        <dbReference type="ChEBI" id="CHEBI:29973"/>
        <dbReference type="ChEBI" id="CHEBI:30011"/>
        <dbReference type="EC" id="3.5.1.44"/>
    </reaction>
</comment>
<dbReference type="HAMAP" id="MF_01440">
    <property type="entry name" value="CheD"/>
    <property type="match status" value="1"/>
</dbReference>
<protein>
    <recommendedName>
        <fullName evidence="3">Probable chemoreceptor glutamine deamidase CheD</fullName>
        <ecNumber evidence="3">3.5.1.44</ecNumber>
    </recommendedName>
</protein>
<dbReference type="Pfam" id="PF03975">
    <property type="entry name" value="CheD"/>
    <property type="match status" value="1"/>
</dbReference>
<dbReference type="SUPFAM" id="SSF64438">
    <property type="entry name" value="CNF1/YfiH-like putative cysteine hydrolases"/>
    <property type="match status" value="1"/>
</dbReference>
<dbReference type="EC" id="3.5.1.44" evidence="3"/>
<name>H8L2R9_FRAAD</name>
<evidence type="ECO:0000313" key="4">
    <source>
        <dbReference type="EMBL" id="AFC86428.1"/>
    </source>
</evidence>
<evidence type="ECO:0000256" key="1">
    <source>
        <dbReference type="ARBA" id="ARBA00022500"/>
    </source>
</evidence>
<dbReference type="InterPro" id="IPR038592">
    <property type="entry name" value="CheD-like_sf"/>
</dbReference>
<keyword evidence="2 3" id="KW-0378">Hydrolase</keyword>
<dbReference type="InterPro" id="IPR011324">
    <property type="entry name" value="Cytotoxic_necrot_fac-like_cat"/>
</dbReference>
<dbReference type="KEGG" id="fau:Fraau_2044"/>
<dbReference type="GO" id="GO:0050568">
    <property type="term" value="F:protein-glutamine glutaminase activity"/>
    <property type="evidence" value="ECO:0007669"/>
    <property type="project" value="UniProtKB-UniRule"/>
</dbReference>
<accession>H8L2R9</accession>
<dbReference type="EMBL" id="CP003350">
    <property type="protein sequence ID" value="AFC86428.1"/>
    <property type="molecule type" value="Genomic_DNA"/>
</dbReference>
<dbReference type="STRING" id="767434.Fraau_2044"/>
<keyword evidence="5" id="KW-1185">Reference proteome</keyword>
<dbReference type="RefSeq" id="WP_014403431.1">
    <property type="nucleotide sequence ID" value="NC_017033.1"/>
</dbReference>
<dbReference type="PANTHER" id="PTHR35147">
    <property type="entry name" value="CHEMORECEPTOR GLUTAMINE DEAMIDASE CHED-RELATED"/>
    <property type="match status" value="1"/>
</dbReference>
<comment type="function">
    <text evidence="3">Probably deamidates glutamine residues to glutamate on methyl-accepting chemotaxis receptors (MCPs), playing an important role in chemotaxis.</text>
</comment>
<dbReference type="PANTHER" id="PTHR35147:SF2">
    <property type="entry name" value="CHEMORECEPTOR GLUTAMINE DEAMIDASE CHED-RELATED"/>
    <property type="match status" value="1"/>
</dbReference>
<evidence type="ECO:0000256" key="3">
    <source>
        <dbReference type="HAMAP-Rule" id="MF_01440"/>
    </source>
</evidence>
<dbReference type="GO" id="GO:0006935">
    <property type="term" value="P:chemotaxis"/>
    <property type="evidence" value="ECO:0007669"/>
    <property type="project" value="UniProtKB-UniRule"/>
</dbReference>
<dbReference type="InterPro" id="IPR005659">
    <property type="entry name" value="Chemorcpt_Glu_NH3ase_CheD"/>
</dbReference>
<comment type="similarity">
    <text evidence="3">Belongs to the CheD family.</text>
</comment>
<dbReference type="eggNOG" id="COG1871">
    <property type="taxonomic scope" value="Bacteria"/>
</dbReference>
<proteinExistence type="inferred from homology"/>
<gene>
    <name evidence="3" type="primary">cheD</name>
    <name evidence="4" type="ordered locus">Fraau_2044</name>
</gene>
<evidence type="ECO:0000256" key="2">
    <source>
        <dbReference type="ARBA" id="ARBA00022801"/>
    </source>
</evidence>
<dbReference type="Gene3D" id="3.30.1330.200">
    <property type="match status" value="1"/>
</dbReference>
<dbReference type="HOGENOM" id="CLU_087854_0_0_6"/>
<organism evidence="4 5">
    <name type="scientific">Frateuria aurantia (strain ATCC 33424 / DSM 6220 / KCTC 2777 / LMG 1558 / NBRC 3245 / NCIMB 13370)</name>
    <name type="common">Acetobacter aurantius</name>
    <dbReference type="NCBI Taxonomy" id="767434"/>
    <lineage>
        <taxon>Bacteria</taxon>
        <taxon>Pseudomonadati</taxon>
        <taxon>Pseudomonadota</taxon>
        <taxon>Gammaproteobacteria</taxon>
        <taxon>Lysobacterales</taxon>
        <taxon>Rhodanobacteraceae</taxon>
        <taxon>Frateuria</taxon>
    </lineage>
</organism>
<evidence type="ECO:0000313" key="5">
    <source>
        <dbReference type="Proteomes" id="UP000005234"/>
    </source>
</evidence>
<keyword evidence="1 3" id="KW-0145">Chemotaxis</keyword>